<organism evidence="2">
    <name type="scientific">viral metagenome</name>
    <dbReference type="NCBI Taxonomy" id="1070528"/>
    <lineage>
        <taxon>unclassified sequences</taxon>
        <taxon>metagenomes</taxon>
        <taxon>organismal metagenomes</taxon>
    </lineage>
</organism>
<dbReference type="EMBL" id="MN738762">
    <property type="protein sequence ID" value="QHS83742.1"/>
    <property type="molecule type" value="Genomic_DNA"/>
</dbReference>
<sequence length="87" mass="10143">MNTAFEYTLNCKSKQNISEPVTLLIDNQLSKLDKLENLEQKSLKLEKRLEKVEKKCIKIENSLESKAGFGFLYDIDDFVSEQLRILM</sequence>
<feature type="coiled-coil region" evidence="1">
    <location>
        <begin position="35"/>
        <end position="62"/>
    </location>
</feature>
<reference evidence="2" key="1">
    <citation type="journal article" date="2020" name="Nature">
        <title>Giant virus diversity and host interactions through global metagenomics.</title>
        <authorList>
            <person name="Schulz F."/>
            <person name="Roux S."/>
            <person name="Paez-Espino D."/>
            <person name="Jungbluth S."/>
            <person name="Walsh D.A."/>
            <person name="Denef V.J."/>
            <person name="McMahon K.D."/>
            <person name="Konstantinidis K.T."/>
            <person name="Eloe-Fadrosh E.A."/>
            <person name="Kyrpides N.C."/>
            <person name="Woyke T."/>
        </authorList>
    </citation>
    <scope>NUCLEOTIDE SEQUENCE</scope>
    <source>
        <strain evidence="2">GVMAG-S-ERX555961-36</strain>
    </source>
</reference>
<evidence type="ECO:0000313" key="2">
    <source>
        <dbReference type="EMBL" id="QHS83742.1"/>
    </source>
</evidence>
<dbReference type="AlphaFoldDB" id="A0A6C0AVF3"/>
<keyword evidence="1" id="KW-0175">Coiled coil</keyword>
<evidence type="ECO:0000256" key="1">
    <source>
        <dbReference type="SAM" id="Coils"/>
    </source>
</evidence>
<name>A0A6C0AVF3_9ZZZZ</name>
<accession>A0A6C0AVF3</accession>
<proteinExistence type="predicted"/>
<protein>
    <submittedName>
        <fullName evidence="2">Uncharacterized protein</fullName>
    </submittedName>
</protein>